<sequence>MQYEYEWDHNKARSNLRKHSIQFADAVSVFNDNFAIIISDEHPDEERFIIIGLDFFRRILVIAYTYRDQNTIRIISARKANKIERQQYEG</sequence>
<dbReference type="KEGG" id="wna:KA717_14055"/>
<proteinExistence type="predicted"/>
<accession>A0A977PYD3</accession>
<dbReference type="InterPro" id="IPR038573">
    <property type="entry name" value="BrnT_sf"/>
</dbReference>
<organism evidence="1">
    <name type="scientific">Woronichinia naegeliana WA131</name>
    <dbReference type="NCBI Taxonomy" id="2824559"/>
    <lineage>
        <taxon>Bacteria</taxon>
        <taxon>Bacillati</taxon>
        <taxon>Cyanobacteriota</taxon>
        <taxon>Cyanophyceae</taxon>
        <taxon>Synechococcales</taxon>
        <taxon>Coelosphaeriaceae</taxon>
        <taxon>Woronichinia</taxon>
    </lineage>
</organism>
<dbReference type="Gene3D" id="3.10.450.530">
    <property type="entry name" value="Ribonuclease toxin, BrnT, of type II toxin-antitoxin system"/>
    <property type="match status" value="1"/>
</dbReference>
<reference evidence="1" key="1">
    <citation type="submission" date="2021-04" db="EMBL/GenBank/DDBJ databases">
        <title>Genome sequence of Woronichinia naegeliana from Washington state freshwater lake bloom.</title>
        <authorList>
            <person name="Dreher T.W."/>
        </authorList>
    </citation>
    <scope>NUCLEOTIDE SEQUENCE</scope>
    <source>
        <strain evidence="1">WA131</strain>
    </source>
</reference>
<name>A0A977PYD3_9CYAN</name>
<dbReference type="EMBL" id="CP073041">
    <property type="protein sequence ID" value="UXE63627.1"/>
    <property type="molecule type" value="Genomic_DNA"/>
</dbReference>
<dbReference type="Pfam" id="PF04365">
    <property type="entry name" value="BrnT_toxin"/>
    <property type="match status" value="1"/>
</dbReference>
<protein>
    <submittedName>
        <fullName evidence="1">BrnT family toxin</fullName>
    </submittedName>
</protein>
<dbReference type="Proteomes" id="UP001065613">
    <property type="component" value="Chromosome"/>
</dbReference>
<evidence type="ECO:0000313" key="1">
    <source>
        <dbReference type="EMBL" id="UXE63627.1"/>
    </source>
</evidence>
<dbReference type="InterPro" id="IPR007460">
    <property type="entry name" value="BrnT_toxin"/>
</dbReference>
<dbReference type="AlphaFoldDB" id="A0A977PYD3"/>
<gene>
    <name evidence="1" type="ORF">KA717_14055</name>
</gene>